<accession>A0A9Q4EYD7</accession>
<protein>
    <submittedName>
        <fullName evidence="1">Uncharacterized protein</fullName>
    </submittedName>
</protein>
<dbReference type="AlphaFoldDB" id="A0A9Q4EYD7"/>
<evidence type="ECO:0000313" key="1">
    <source>
        <dbReference type="EMBL" id="MCZ0666570.1"/>
    </source>
</evidence>
<evidence type="ECO:0000313" key="2">
    <source>
        <dbReference type="Proteomes" id="UP001079535"/>
    </source>
</evidence>
<dbReference type="Proteomes" id="UP001079535">
    <property type="component" value="Unassembled WGS sequence"/>
</dbReference>
<organism evidence="1 2">
    <name type="scientific">Mediterraneibacter gnavus</name>
    <name type="common">Ruminococcus gnavus</name>
    <dbReference type="NCBI Taxonomy" id="33038"/>
    <lineage>
        <taxon>Bacteria</taxon>
        <taxon>Bacillati</taxon>
        <taxon>Bacillota</taxon>
        <taxon>Clostridia</taxon>
        <taxon>Lachnospirales</taxon>
        <taxon>Lachnospiraceae</taxon>
        <taxon>Mediterraneibacter</taxon>
    </lineage>
</organism>
<gene>
    <name evidence="1" type="ORF">OZZ17_03340</name>
</gene>
<comment type="caution">
    <text evidence="1">The sequence shown here is derived from an EMBL/GenBank/DDBJ whole genome shotgun (WGS) entry which is preliminary data.</text>
</comment>
<dbReference type="EMBL" id="JAPRAY010000003">
    <property type="protein sequence ID" value="MCZ0666570.1"/>
    <property type="molecule type" value="Genomic_DNA"/>
</dbReference>
<sequence>MGGIIFGLIVLVIGGLFTLAEDHKTSKMSEDERWEYEWKKAKKGR</sequence>
<name>A0A9Q4EYD7_MEDGN</name>
<proteinExistence type="predicted"/>
<dbReference type="RefSeq" id="WP_009245542.1">
    <property type="nucleotide sequence ID" value="NZ_BAABXV010000001.1"/>
</dbReference>
<reference evidence="1" key="1">
    <citation type="submission" date="2022-11" db="EMBL/GenBank/DDBJ databases">
        <title>Temperate bacteriophages infecting mucin-degrading bacterium Ruminococcus gnavus from the human gut.</title>
        <authorList>
            <person name="Buttimer C."/>
        </authorList>
    </citation>
    <scope>NUCLEOTIDE SEQUENCE</scope>
    <source>
        <strain evidence="1">CCUG 49994</strain>
    </source>
</reference>